<accession>A0A239KGP5</accession>
<proteinExistence type="predicted"/>
<dbReference type="OrthoDB" id="1704578at2"/>
<dbReference type="Gene3D" id="3.40.50.720">
    <property type="entry name" value="NAD(P)-binding Rossmann-like Domain"/>
    <property type="match status" value="1"/>
</dbReference>
<dbReference type="InterPro" id="IPR036291">
    <property type="entry name" value="NAD(P)-bd_dom_sf"/>
</dbReference>
<evidence type="ECO:0000313" key="3">
    <source>
        <dbReference type="Proteomes" id="UP000198304"/>
    </source>
</evidence>
<evidence type="ECO:0000313" key="2">
    <source>
        <dbReference type="EMBL" id="SNT16868.1"/>
    </source>
</evidence>
<sequence>MFYYKHYNKLLFSFQEYEGIHRITEEEVKHCKELIYFLYSMDPIKSRRSFCIDDFSLLHLREEGLNLLQINSTKDFHEEPIDWLAKKIEARKIMAINTEFPDWQERLLYTPPSKWRVNIAGLGDVGGTLLMGLHLMGGKYIDSIGVYDRTTDKKQRWCYEMNQVYCPGNLSFPGVDAIDEDQLFDCDMFVFCIAKGVPPIGTEVRDVRMIQFEENAKIIKTFGKKARENNFKGIFAVVSDPVDLLCKALLTASNQDDEGNYDFKGLAPEQIRGYGLGVMHARAVYYAKENPKTLHYLDEGRAFGPHGEDLVIADSVHHYNESLSLYLTNKAKTANLEVRKTGFKPYIAPALSSGSLSILATIKGDWHYSTTYMGGVYMGAKNRLNSSGIEIERLYLPELLLKRLENTYLKLGAMV</sequence>
<gene>
    <name evidence="2" type="ORF">SAMN05446037_10475</name>
</gene>
<dbReference type="EMBL" id="FZOJ01000047">
    <property type="protein sequence ID" value="SNT16868.1"/>
    <property type="molecule type" value="Genomic_DNA"/>
</dbReference>
<reference evidence="2 3" key="1">
    <citation type="submission" date="2017-06" db="EMBL/GenBank/DDBJ databases">
        <authorList>
            <person name="Kim H.J."/>
            <person name="Triplett B.A."/>
        </authorList>
    </citation>
    <scope>NUCLEOTIDE SEQUENCE [LARGE SCALE GENOMIC DNA]</scope>
    <source>
        <strain evidence="2 3">SCA</strain>
    </source>
</reference>
<dbReference type="Pfam" id="PF00056">
    <property type="entry name" value="Ldh_1_N"/>
    <property type="match status" value="1"/>
</dbReference>
<dbReference type="AlphaFoldDB" id="A0A239KGP5"/>
<name>A0A239KGP5_9FIRM</name>
<feature type="domain" description="Lactate/malate dehydrogenase N-terminal" evidence="1">
    <location>
        <begin position="116"/>
        <end position="257"/>
    </location>
</feature>
<dbReference type="InterPro" id="IPR001236">
    <property type="entry name" value="Lactate/malate_DH_N"/>
</dbReference>
<dbReference type="Proteomes" id="UP000198304">
    <property type="component" value="Unassembled WGS sequence"/>
</dbReference>
<keyword evidence="3" id="KW-1185">Reference proteome</keyword>
<organism evidence="2 3">
    <name type="scientific">Anaerovirgula multivorans</name>
    <dbReference type="NCBI Taxonomy" id="312168"/>
    <lineage>
        <taxon>Bacteria</taxon>
        <taxon>Bacillati</taxon>
        <taxon>Bacillota</taxon>
        <taxon>Clostridia</taxon>
        <taxon>Peptostreptococcales</taxon>
        <taxon>Natronincolaceae</taxon>
        <taxon>Anaerovirgula</taxon>
    </lineage>
</organism>
<protein>
    <submittedName>
        <fullName evidence="2">Malate/lactate dehydrogenase</fullName>
    </submittedName>
</protein>
<dbReference type="SUPFAM" id="SSF51735">
    <property type="entry name" value="NAD(P)-binding Rossmann-fold domains"/>
    <property type="match status" value="1"/>
</dbReference>
<dbReference type="GO" id="GO:0016491">
    <property type="term" value="F:oxidoreductase activity"/>
    <property type="evidence" value="ECO:0007669"/>
    <property type="project" value="InterPro"/>
</dbReference>
<dbReference type="RefSeq" id="WP_089285336.1">
    <property type="nucleotide sequence ID" value="NZ_FZOJ01000047.1"/>
</dbReference>
<evidence type="ECO:0000259" key="1">
    <source>
        <dbReference type="Pfam" id="PF00056"/>
    </source>
</evidence>